<feature type="transmembrane region" description="Helical" evidence="5">
    <location>
        <begin position="504"/>
        <end position="526"/>
    </location>
</feature>
<dbReference type="InterPro" id="IPR020846">
    <property type="entry name" value="MFS_dom"/>
</dbReference>
<dbReference type="GO" id="GO:0022857">
    <property type="term" value="F:transmembrane transporter activity"/>
    <property type="evidence" value="ECO:0007669"/>
    <property type="project" value="InterPro"/>
</dbReference>
<evidence type="ECO:0000313" key="8">
    <source>
        <dbReference type="Proteomes" id="UP001149163"/>
    </source>
</evidence>
<feature type="transmembrane region" description="Helical" evidence="5">
    <location>
        <begin position="472"/>
        <end position="492"/>
    </location>
</feature>
<feature type="transmembrane region" description="Helical" evidence="5">
    <location>
        <begin position="221"/>
        <end position="242"/>
    </location>
</feature>
<protein>
    <recommendedName>
        <fullName evidence="6">Major facilitator superfamily (MFS) profile domain-containing protein</fullName>
    </recommendedName>
</protein>
<dbReference type="Pfam" id="PF07690">
    <property type="entry name" value="MFS_1"/>
    <property type="match status" value="1"/>
</dbReference>
<gene>
    <name evidence="7" type="ORF">N7482_009031</name>
</gene>
<feature type="transmembrane region" description="Helical" evidence="5">
    <location>
        <begin position="132"/>
        <end position="152"/>
    </location>
</feature>
<dbReference type="GO" id="GO:0005886">
    <property type="term" value="C:plasma membrane"/>
    <property type="evidence" value="ECO:0007669"/>
    <property type="project" value="TreeGrafter"/>
</dbReference>
<reference evidence="7" key="2">
    <citation type="journal article" date="2023" name="IMA Fungus">
        <title>Comparative genomic study of the Penicillium genus elucidates a diverse pangenome and 15 lateral gene transfer events.</title>
        <authorList>
            <person name="Petersen C."/>
            <person name="Sorensen T."/>
            <person name="Nielsen M.R."/>
            <person name="Sondergaard T.E."/>
            <person name="Sorensen J.L."/>
            <person name="Fitzpatrick D.A."/>
            <person name="Frisvad J.C."/>
            <person name="Nielsen K.L."/>
        </authorList>
    </citation>
    <scope>NUCLEOTIDE SEQUENCE</scope>
    <source>
        <strain evidence="7">IBT 26290</strain>
    </source>
</reference>
<feature type="domain" description="Major facilitator superfamily (MFS) profile" evidence="6">
    <location>
        <begin position="63"/>
        <end position="544"/>
    </location>
</feature>
<evidence type="ECO:0000256" key="5">
    <source>
        <dbReference type="SAM" id="Phobius"/>
    </source>
</evidence>
<evidence type="ECO:0000259" key="6">
    <source>
        <dbReference type="PROSITE" id="PS50850"/>
    </source>
</evidence>
<feature type="transmembrane region" description="Helical" evidence="5">
    <location>
        <begin position="330"/>
        <end position="356"/>
    </location>
</feature>
<feature type="transmembrane region" description="Helical" evidence="5">
    <location>
        <begin position="65"/>
        <end position="88"/>
    </location>
</feature>
<dbReference type="PROSITE" id="PS50850">
    <property type="entry name" value="MFS"/>
    <property type="match status" value="1"/>
</dbReference>
<dbReference type="EMBL" id="JAPQKN010000007">
    <property type="protein sequence ID" value="KAJ5152553.1"/>
    <property type="molecule type" value="Genomic_DNA"/>
</dbReference>
<dbReference type="InterPro" id="IPR036259">
    <property type="entry name" value="MFS_trans_sf"/>
</dbReference>
<name>A0A9W9HM08_9EURO</name>
<dbReference type="PANTHER" id="PTHR23502:SF29">
    <property type="entry name" value="TRANSPORTER, PUTATIVE (AFU_ORTHOLOGUE AFUA_6G06680)-RELATED"/>
    <property type="match status" value="1"/>
</dbReference>
<evidence type="ECO:0000256" key="3">
    <source>
        <dbReference type="ARBA" id="ARBA00022989"/>
    </source>
</evidence>
<keyword evidence="3 5" id="KW-1133">Transmembrane helix</keyword>
<feature type="transmembrane region" description="Helical" evidence="5">
    <location>
        <begin position="368"/>
        <end position="390"/>
    </location>
</feature>
<accession>A0A9W9HM08</accession>
<evidence type="ECO:0000313" key="7">
    <source>
        <dbReference type="EMBL" id="KAJ5152553.1"/>
    </source>
</evidence>
<organism evidence="7 8">
    <name type="scientific">Penicillium canariense</name>
    <dbReference type="NCBI Taxonomy" id="189055"/>
    <lineage>
        <taxon>Eukaryota</taxon>
        <taxon>Fungi</taxon>
        <taxon>Dikarya</taxon>
        <taxon>Ascomycota</taxon>
        <taxon>Pezizomycotina</taxon>
        <taxon>Eurotiomycetes</taxon>
        <taxon>Eurotiomycetidae</taxon>
        <taxon>Eurotiales</taxon>
        <taxon>Aspergillaceae</taxon>
        <taxon>Penicillium</taxon>
    </lineage>
</organism>
<dbReference type="Proteomes" id="UP001149163">
    <property type="component" value="Unassembled WGS sequence"/>
</dbReference>
<dbReference type="Gene3D" id="1.20.1250.20">
    <property type="entry name" value="MFS general substrate transporter like domains"/>
    <property type="match status" value="1"/>
</dbReference>
<dbReference type="InterPro" id="IPR011701">
    <property type="entry name" value="MFS"/>
</dbReference>
<dbReference type="OrthoDB" id="2585655at2759"/>
<evidence type="ECO:0000256" key="4">
    <source>
        <dbReference type="ARBA" id="ARBA00023136"/>
    </source>
</evidence>
<dbReference type="AlphaFoldDB" id="A0A9W9HM08"/>
<keyword evidence="2 5" id="KW-0812">Transmembrane</keyword>
<dbReference type="SUPFAM" id="SSF103473">
    <property type="entry name" value="MFS general substrate transporter"/>
    <property type="match status" value="1"/>
</dbReference>
<dbReference type="PANTHER" id="PTHR23502">
    <property type="entry name" value="MAJOR FACILITATOR SUPERFAMILY"/>
    <property type="match status" value="1"/>
</dbReference>
<evidence type="ECO:0000256" key="1">
    <source>
        <dbReference type="ARBA" id="ARBA00004141"/>
    </source>
</evidence>
<feature type="transmembrane region" description="Helical" evidence="5">
    <location>
        <begin position="158"/>
        <end position="180"/>
    </location>
</feature>
<dbReference type="RefSeq" id="XP_056538861.1">
    <property type="nucleotide sequence ID" value="XM_056691155.1"/>
</dbReference>
<evidence type="ECO:0000256" key="2">
    <source>
        <dbReference type="ARBA" id="ARBA00022692"/>
    </source>
</evidence>
<keyword evidence="4 5" id="KW-0472">Membrane</keyword>
<proteinExistence type="predicted"/>
<reference evidence="7" key="1">
    <citation type="submission" date="2022-11" db="EMBL/GenBank/DDBJ databases">
        <authorList>
            <person name="Petersen C."/>
        </authorList>
    </citation>
    <scope>NUCLEOTIDE SEQUENCE</scope>
    <source>
        <strain evidence="7">IBT 26290</strain>
    </source>
</reference>
<sequence>MGFGILEANRGLAHVPGTVLLEDMEPLTTAHLKKGSGKNATVVLTPQPSNNPNDPLNWPLWQRDLLLVLFCFLTTICVGAIGPMLSVLTLSLTMAFGITIPQTSLLTGYQFCVVGAMALPVAAFLRKFGKRPIFIVSILFLLAGSIICSQAIGYHSMLAGRIIQGFGTTAFESAPFGLIGDMYFVHQRGSRMAIYITAQVGLVLLPGLIAGVITINLSWEWAFYILIIFLGIGLILLVLFGWETSYNRAAVYNVDTSSQDNLHALEEIKSGATHTESSDLAGLDLTTMTSTIPLPRDSFVRRMKPWSTTYTEDSIIKMTLRPAIVLLNPVILWAVLIIAVTQLWSVCTAFLIAQIFGPPPYLLNTAQVGYIGAGPIISIIVCCILYGIMADPLAKALAKRNNGIFEPEFRLVPMIISPILSSLGYFLFGNLIAKGVTPIGASAVWALSSGSIIFIGNPLSNYLVDAFRDSSVEVFIASMGIKNFLFFGFSYFLNEWFARWGPAKVYDCIGGLMLILSLTAIPVYIFGKRLRGWWHIHDITLKFK</sequence>
<feature type="transmembrane region" description="Helical" evidence="5">
    <location>
        <begin position="108"/>
        <end position="125"/>
    </location>
</feature>
<feature type="transmembrane region" description="Helical" evidence="5">
    <location>
        <begin position="439"/>
        <end position="460"/>
    </location>
</feature>
<keyword evidence="8" id="KW-1185">Reference proteome</keyword>
<feature type="transmembrane region" description="Helical" evidence="5">
    <location>
        <begin position="192"/>
        <end position="215"/>
    </location>
</feature>
<comment type="caution">
    <text evidence="7">The sequence shown here is derived from an EMBL/GenBank/DDBJ whole genome shotgun (WGS) entry which is preliminary data.</text>
</comment>
<comment type="subcellular location">
    <subcellularLocation>
        <location evidence="1">Membrane</location>
        <topology evidence="1">Multi-pass membrane protein</topology>
    </subcellularLocation>
</comment>
<feature type="transmembrane region" description="Helical" evidence="5">
    <location>
        <begin position="411"/>
        <end position="433"/>
    </location>
</feature>
<dbReference type="GeneID" id="81430331"/>